<name>A0A096F788_COMTE</name>
<organism evidence="1 2">
    <name type="scientific">Comamonas testosteroni</name>
    <name type="common">Pseudomonas testosteroni</name>
    <dbReference type="NCBI Taxonomy" id="285"/>
    <lineage>
        <taxon>Bacteria</taxon>
        <taxon>Pseudomonadati</taxon>
        <taxon>Pseudomonadota</taxon>
        <taxon>Betaproteobacteria</taxon>
        <taxon>Burkholderiales</taxon>
        <taxon>Comamonadaceae</taxon>
        <taxon>Comamonas</taxon>
    </lineage>
</organism>
<reference evidence="1 2" key="1">
    <citation type="submission" date="2013-09" db="EMBL/GenBank/DDBJ databases">
        <title>High correlation between genotypes and phenotypes of environmental bacteria Comamonas testosteroni strains.</title>
        <authorList>
            <person name="Liu L."/>
            <person name="Zhu W."/>
            <person name="Xia X."/>
            <person name="Xu B."/>
            <person name="Luo M."/>
            <person name="Wang G."/>
        </authorList>
    </citation>
    <scope>NUCLEOTIDE SEQUENCE [LARGE SCALE GENOMIC DNA]</scope>
    <source>
        <strain evidence="1 2">JL40</strain>
    </source>
</reference>
<protein>
    <submittedName>
        <fullName evidence="1">DNA polymerase III subunit beta</fullName>
    </submittedName>
</protein>
<dbReference type="InterPro" id="IPR043519">
    <property type="entry name" value="NT_sf"/>
</dbReference>
<dbReference type="EMBL" id="AWOR01000072">
    <property type="protein sequence ID" value="KGH26206.1"/>
    <property type="molecule type" value="Genomic_DNA"/>
</dbReference>
<evidence type="ECO:0000313" key="1">
    <source>
        <dbReference type="EMBL" id="KGH26206.1"/>
    </source>
</evidence>
<gene>
    <name evidence="1" type="ORF">P353_22760</name>
</gene>
<dbReference type="SUPFAM" id="SSF81301">
    <property type="entry name" value="Nucleotidyltransferase"/>
    <property type="match status" value="1"/>
</dbReference>
<accession>A0A096F788</accession>
<dbReference type="Proteomes" id="UP000029553">
    <property type="component" value="Unassembled WGS sequence"/>
</dbReference>
<comment type="caution">
    <text evidence="1">The sequence shown here is derived from an EMBL/GenBank/DDBJ whole genome shotgun (WGS) entry which is preliminary data.</text>
</comment>
<sequence length="261" mass="29529">MKSCRDTAPTFIKALPVRPLQPEFINLIDDARDSVLQELGALLDSLYLYGSVPRAMAQPGKSDLDLTLVLSRPLSSQETESLERVRSNLEAGHPEVTKVDLDLGVLEDVLNPANLYSWGYWLKHECRCIYGSDLALRFQAFQPSPTVAKAVNGDYVQVLRDYVTRISLAHDEDATRRLKKEAAKKLVRATNVLRLEADRLWPESLEEYAKFFSGRFPEMAEQIEFFLEHAKTPSATNNVFNQRLVFFVDWMQGLQCSSASA</sequence>
<dbReference type="AlphaFoldDB" id="A0A096F788"/>
<evidence type="ECO:0000313" key="2">
    <source>
        <dbReference type="Proteomes" id="UP000029553"/>
    </source>
</evidence>
<proteinExistence type="predicted"/>